<evidence type="ECO:0000313" key="3">
    <source>
        <dbReference type="Proteomes" id="UP000306274"/>
    </source>
</evidence>
<gene>
    <name evidence="2" type="ORF">E5Z02_23045</name>
</gene>
<feature type="region of interest" description="Disordered" evidence="1">
    <location>
        <begin position="98"/>
        <end position="125"/>
    </location>
</feature>
<dbReference type="PANTHER" id="PTHR42912">
    <property type="entry name" value="METHYLTRANSFERASE"/>
    <property type="match status" value="1"/>
</dbReference>
<dbReference type="InterPro" id="IPR050508">
    <property type="entry name" value="Methyltransf_Superfamily"/>
</dbReference>
<sequence>MDTTADARTAWDGIYASRPTATDPRPNVRLTETVAELPPGDALELGCGEGGDTLWLARRGWRVTAVDLSAVAVERLNALARSHGLADRVTAEQHDLGASFPEAPEDPDGPEGPKAPEGPQGLTGGFDLVTAHYLHTPFDLDRSAVLRRAAQALRPGGRLLVVDHGSTAPWSWNQDPDVRFPSPREVAEGLALDPAGWTVERADAPRRTATGPDGTTAEVTDHVLIVVRRPAGRA</sequence>
<dbReference type="GO" id="GO:0008168">
    <property type="term" value="F:methyltransferase activity"/>
    <property type="evidence" value="ECO:0007669"/>
    <property type="project" value="UniProtKB-KW"/>
</dbReference>
<dbReference type="EMBL" id="SRZK01000261">
    <property type="protein sequence ID" value="TGZ05260.1"/>
    <property type="molecule type" value="Genomic_DNA"/>
</dbReference>
<organism evidence="2 3">
    <name type="scientific">Streptomyces rhizosphaericola</name>
    <dbReference type="NCBI Taxonomy" id="2564098"/>
    <lineage>
        <taxon>Bacteria</taxon>
        <taxon>Bacillati</taxon>
        <taxon>Actinomycetota</taxon>
        <taxon>Actinomycetes</taxon>
        <taxon>Kitasatosporales</taxon>
        <taxon>Streptomycetaceae</taxon>
        <taxon>Streptomyces</taxon>
    </lineage>
</organism>
<proteinExistence type="predicted"/>
<keyword evidence="3" id="KW-1185">Reference proteome</keyword>
<dbReference type="InterPro" id="IPR029063">
    <property type="entry name" value="SAM-dependent_MTases_sf"/>
</dbReference>
<evidence type="ECO:0000313" key="2">
    <source>
        <dbReference type="EMBL" id="TGZ05260.1"/>
    </source>
</evidence>
<dbReference type="RefSeq" id="WP_099219496.1">
    <property type="nucleotide sequence ID" value="NZ_SRZK01000261.1"/>
</dbReference>
<dbReference type="PANTHER" id="PTHR42912:SF93">
    <property type="entry name" value="N6-ADENOSINE-METHYLTRANSFERASE TMT1A"/>
    <property type="match status" value="1"/>
</dbReference>
<accession>A0ABY2PAQ6</accession>
<protein>
    <submittedName>
        <fullName evidence="2">Class I SAM-dependent methyltransferase</fullName>
    </submittedName>
</protein>
<reference evidence="2 3" key="1">
    <citation type="submission" date="2019-04" db="EMBL/GenBank/DDBJ databases">
        <title>Streptomyces rhizosphaericola sp. nov., an actinobacterium isolated from the wheat rhizosphere.</title>
        <authorList>
            <person name="Vargas Hoyos H.A."/>
            <person name="Santos S.N."/>
            <person name="Genuario D.B."/>
            <person name="Melo I.S."/>
            <person name="Da Silva L.J."/>
            <person name="Da Silva F.S.P."/>
            <person name="Zucchi T.D."/>
        </authorList>
    </citation>
    <scope>NUCLEOTIDE SEQUENCE [LARGE SCALE GENOMIC DNA]</scope>
    <source>
        <strain evidence="2 3">1AS2c</strain>
    </source>
</reference>
<name>A0ABY2PAQ6_9ACTN</name>
<evidence type="ECO:0000256" key="1">
    <source>
        <dbReference type="SAM" id="MobiDB-lite"/>
    </source>
</evidence>
<keyword evidence="2" id="KW-0808">Transferase</keyword>
<dbReference type="SUPFAM" id="SSF53335">
    <property type="entry name" value="S-adenosyl-L-methionine-dependent methyltransferases"/>
    <property type="match status" value="1"/>
</dbReference>
<dbReference type="Pfam" id="PF13489">
    <property type="entry name" value="Methyltransf_23"/>
    <property type="match status" value="1"/>
</dbReference>
<dbReference type="CDD" id="cd02440">
    <property type="entry name" value="AdoMet_MTases"/>
    <property type="match status" value="1"/>
</dbReference>
<keyword evidence="2" id="KW-0489">Methyltransferase</keyword>
<dbReference type="GO" id="GO:0032259">
    <property type="term" value="P:methylation"/>
    <property type="evidence" value="ECO:0007669"/>
    <property type="project" value="UniProtKB-KW"/>
</dbReference>
<dbReference type="Gene3D" id="3.40.50.150">
    <property type="entry name" value="Vaccinia Virus protein VP39"/>
    <property type="match status" value="1"/>
</dbReference>
<dbReference type="Proteomes" id="UP000306274">
    <property type="component" value="Unassembled WGS sequence"/>
</dbReference>
<comment type="caution">
    <text evidence="2">The sequence shown here is derived from an EMBL/GenBank/DDBJ whole genome shotgun (WGS) entry which is preliminary data.</text>
</comment>